<dbReference type="Proteomes" id="UP000010420">
    <property type="component" value="Unassembled WGS sequence"/>
</dbReference>
<dbReference type="InterPro" id="IPR016047">
    <property type="entry name" value="M23ase_b-sheet_dom"/>
</dbReference>
<dbReference type="InterPro" id="IPR011055">
    <property type="entry name" value="Dup_hybrid_motif"/>
</dbReference>
<dbReference type="STRING" id="545697.HMPREF0216_01314"/>
<keyword evidence="3" id="KW-1133">Transmembrane helix</keyword>
<dbReference type="InterPro" id="IPR050570">
    <property type="entry name" value="Cell_wall_metabolism_enzyme"/>
</dbReference>
<protein>
    <submittedName>
        <fullName evidence="5">Peptidase, M23 family</fullName>
    </submittedName>
</protein>
<dbReference type="HOGENOM" id="CLU_029425_11_1_9"/>
<feature type="region of interest" description="Disordered" evidence="2">
    <location>
        <begin position="39"/>
        <end position="62"/>
    </location>
</feature>
<dbReference type="RefSeq" id="WP_005212424.1">
    <property type="nucleotide sequence ID" value="NZ_KB291625.1"/>
</dbReference>
<feature type="coiled-coil region" evidence="1">
    <location>
        <begin position="77"/>
        <end position="111"/>
    </location>
</feature>
<dbReference type="EMBL" id="AMEZ01000033">
    <property type="protein sequence ID" value="EKY27671.1"/>
    <property type="molecule type" value="Genomic_DNA"/>
</dbReference>
<dbReference type="eggNOG" id="COG0739">
    <property type="taxonomic scope" value="Bacteria"/>
</dbReference>
<sequence length="277" mass="30597">MDKNNKVKDFFRREGFYLVLFICLCIVATVAAFTIKNNSTAKEQSQSNNEFTMNTEEATSDESFEFQKRNAERVENNDALVEENNTEENEVAENTNEVEEITDEVAEVNETEENGEIAEVESEDEYVDVSSTTDVMFALPIDVNADAISRKFGTMVRTYEDESRTEDNTRRGIDLNAAVGTVVKAAAEGKVEEVSKNTTDGNYIVISHANGLKTKYANLSDEVYVAVGDTVEEGTEIGTVGNSSGIFTAQICGDVLNLQVQDANGNDVDPEAYFNFQ</sequence>
<accession>L1QI96</accession>
<evidence type="ECO:0000313" key="5">
    <source>
        <dbReference type="EMBL" id="EKY27671.1"/>
    </source>
</evidence>
<evidence type="ECO:0000313" key="6">
    <source>
        <dbReference type="Proteomes" id="UP000010420"/>
    </source>
</evidence>
<dbReference type="Gene3D" id="2.70.70.10">
    <property type="entry name" value="Glucose Permease (Domain IIA)"/>
    <property type="match status" value="1"/>
</dbReference>
<dbReference type="PATRIC" id="fig|545697.3.peg.1293"/>
<keyword evidence="1" id="KW-0175">Coiled coil</keyword>
<evidence type="ECO:0000256" key="1">
    <source>
        <dbReference type="SAM" id="Coils"/>
    </source>
</evidence>
<evidence type="ECO:0000256" key="3">
    <source>
        <dbReference type="SAM" id="Phobius"/>
    </source>
</evidence>
<dbReference type="Pfam" id="PF01551">
    <property type="entry name" value="Peptidase_M23"/>
    <property type="match status" value="1"/>
</dbReference>
<dbReference type="PANTHER" id="PTHR21666:SF270">
    <property type="entry name" value="MUREIN HYDROLASE ACTIVATOR ENVC"/>
    <property type="match status" value="1"/>
</dbReference>
<keyword evidence="3" id="KW-0812">Transmembrane</keyword>
<name>L1QI96_9CLOT</name>
<comment type="caution">
    <text evidence="5">The sequence shown here is derived from an EMBL/GenBank/DDBJ whole genome shotgun (WGS) entry which is preliminary data.</text>
</comment>
<feature type="transmembrane region" description="Helical" evidence="3">
    <location>
        <begin position="16"/>
        <end position="35"/>
    </location>
</feature>
<feature type="compositionally biased region" description="Polar residues" evidence="2">
    <location>
        <begin position="39"/>
        <end position="57"/>
    </location>
</feature>
<dbReference type="AlphaFoldDB" id="L1QI96"/>
<dbReference type="PANTHER" id="PTHR21666">
    <property type="entry name" value="PEPTIDASE-RELATED"/>
    <property type="match status" value="1"/>
</dbReference>
<dbReference type="CDD" id="cd12797">
    <property type="entry name" value="M23_peptidase"/>
    <property type="match status" value="1"/>
</dbReference>
<gene>
    <name evidence="5" type="ORF">HMPREF0216_01314</name>
</gene>
<evidence type="ECO:0000259" key="4">
    <source>
        <dbReference type="Pfam" id="PF01551"/>
    </source>
</evidence>
<reference evidence="5 6" key="1">
    <citation type="submission" date="2012-05" db="EMBL/GenBank/DDBJ databases">
        <authorList>
            <person name="Weinstock G."/>
            <person name="Sodergren E."/>
            <person name="Lobos E.A."/>
            <person name="Fulton L."/>
            <person name="Fulton R."/>
            <person name="Courtney L."/>
            <person name="Fronick C."/>
            <person name="O'Laughlin M."/>
            <person name="Godfrey J."/>
            <person name="Wilson R.M."/>
            <person name="Miner T."/>
            <person name="Farmer C."/>
            <person name="Delehaunty K."/>
            <person name="Cordes M."/>
            <person name="Minx P."/>
            <person name="Tomlinson C."/>
            <person name="Chen J."/>
            <person name="Wollam A."/>
            <person name="Pepin K.H."/>
            <person name="Bhonagiri V."/>
            <person name="Zhang X."/>
            <person name="Suruliraj S."/>
            <person name="Warren W."/>
            <person name="Mitreva M."/>
            <person name="Mardis E.R."/>
            <person name="Wilson R.K."/>
        </authorList>
    </citation>
    <scope>NUCLEOTIDE SEQUENCE [LARGE SCALE GENOMIC DNA]</scope>
    <source>
        <strain evidence="5 6">DSM 1785</strain>
    </source>
</reference>
<feature type="domain" description="M23ase beta-sheet core" evidence="4">
    <location>
        <begin position="170"/>
        <end position="270"/>
    </location>
</feature>
<dbReference type="OrthoDB" id="9801106at2"/>
<dbReference type="SUPFAM" id="SSF51261">
    <property type="entry name" value="Duplicated hybrid motif"/>
    <property type="match status" value="1"/>
</dbReference>
<dbReference type="GO" id="GO:0004222">
    <property type="term" value="F:metalloendopeptidase activity"/>
    <property type="evidence" value="ECO:0007669"/>
    <property type="project" value="TreeGrafter"/>
</dbReference>
<keyword evidence="3" id="KW-0472">Membrane</keyword>
<organism evidence="5 6">
    <name type="scientific">Clostridium celatum DSM 1785</name>
    <dbReference type="NCBI Taxonomy" id="545697"/>
    <lineage>
        <taxon>Bacteria</taxon>
        <taxon>Bacillati</taxon>
        <taxon>Bacillota</taxon>
        <taxon>Clostridia</taxon>
        <taxon>Eubacteriales</taxon>
        <taxon>Clostridiaceae</taxon>
        <taxon>Clostridium</taxon>
    </lineage>
</organism>
<evidence type="ECO:0000256" key="2">
    <source>
        <dbReference type="SAM" id="MobiDB-lite"/>
    </source>
</evidence>
<keyword evidence="6" id="KW-1185">Reference proteome</keyword>
<proteinExistence type="predicted"/>